<keyword evidence="2" id="KW-0645">Protease</keyword>
<dbReference type="SUPFAM" id="SSF52317">
    <property type="entry name" value="Class I glutamine amidotransferase-like"/>
    <property type="match status" value="1"/>
</dbReference>
<gene>
    <name evidence="8" type="ORF">ASZ90_004074</name>
</gene>
<dbReference type="InterPro" id="IPR023827">
    <property type="entry name" value="Peptidase_S8_Asp-AS"/>
</dbReference>
<dbReference type="InterPro" id="IPR051048">
    <property type="entry name" value="Peptidase_S8/S53_subtilisin"/>
</dbReference>
<keyword evidence="3" id="KW-0378">Hydrolase</keyword>
<comment type="similarity">
    <text evidence="1">Belongs to the peptidase S8 family.</text>
</comment>
<dbReference type="InterPro" id="IPR036852">
    <property type="entry name" value="Peptidase_S8/S53_dom_sf"/>
</dbReference>
<evidence type="ECO:0000259" key="6">
    <source>
        <dbReference type="Pfam" id="PF00082"/>
    </source>
</evidence>
<dbReference type="Gene3D" id="2.60.120.260">
    <property type="entry name" value="Galactose-binding domain-like"/>
    <property type="match status" value="1"/>
</dbReference>
<dbReference type="Pfam" id="PF18962">
    <property type="entry name" value="Por_Secre_tail"/>
    <property type="match status" value="1"/>
</dbReference>
<organism evidence="8">
    <name type="scientific">hydrocarbon metagenome</name>
    <dbReference type="NCBI Taxonomy" id="938273"/>
    <lineage>
        <taxon>unclassified sequences</taxon>
        <taxon>metagenomes</taxon>
        <taxon>ecological metagenomes</taxon>
    </lineage>
</organism>
<proteinExistence type="inferred from homology"/>
<evidence type="ECO:0000256" key="2">
    <source>
        <dbReference type="ARBA" id="ARBA00022670"/>
    </source>
</evidence>
<evidence type="ECO:0000256" key="4">
    <source>
        <dbReference type="ARBA" id="ARBA00022825"/>
    </source>
</evidence>
<evidence type="ECO:0000256" key="5">
    <source>
        <dbReference type="SAM" id="MobiDB-lite"/>
    </source>
</evidence>
<dbReference type="GO" id="GO:0004252">
    <property type="term" value="F:serine-type endopeptidase activity"/>
    <property type="evidence" value="ECO:0007669"/>
    <property type="project" value="InterPro"/>
</dbReference>
<dbReference type="EMBL" id="LNQE01000537">
    <property type="protein sequence ID" value="KUG26095.1"/>
    <property type="molecule type" value="Genomic_DNA"/>
</dbReference>
<dbReference type="InterPro" id="IPR000209">
    <property type="entry name" value="Peptidase_S8/S53_dom"/>
</dbReference>
<evidence type="ECO:0000313" key="8">
    <source>
        <dbReference type="EMBL" id="KUG26095.1"/>
    </source>
</evidence>
<evidence type="ECO:0000256" key="1">
    <source>
        <dbReference type="ARBA" id="ARBA00011073"/>
    </source>
</evidence>
<dbReference type="GO" id="GO:0006508">
    <property type="term" value="P:proteolysis"/>
    <property type="evidence" value="ECO:0007669"/>
    <property type="project" value="UniProtKB-KW"/>
</dbReference>
<dbReference type="SUPFAM" id="SSF52743">
    <property type="entry name" value="Subtilisin-like"/>
    <property type="match status" value="1"/>
</dbReference>
<dbReference type="PROSITE" id="PS00137">
    <property type="entry name" value="SUBTILASE_HIS"/>
    <property type="match status" value="1"/>
</dbReference>
<dbReference type="PRINTS" id="PR00723">
    <property type="entry name" value="SUBTILISIN"/>
</dbReference>
<feature type="domain" description="Secretion system C-terminal sorting" evidence="7">
    <location>
        <begin position="1173"/>
        <end position="1241"/>
    </location>
</feature>
<dbReference type="InterPro" id="IPR022398">
    <property type="entry name" value="Peptidase_S8_His-AS"/>
</dbReference>
<comment type="caution">
    <text evidence="8">The sequence shown here is derived from an EMBL/GenBank/DDBJ whole genome shotgun (WGS) entry which is preliminary data.</text>
</comment>
<evidence type="ECO:0000259" key="7">
    <source>
        <dbReference type="Pfam" id="PF18962"/>
    </source>
</evidence>
<dbReference type="InterPro" id="IPR026444">
    <property type="entry name" value="Secre_tail"/>
</dbReference>
<dbReference type="PANTHER" id="PTHR43399:SF4">
    <property type="entry name" value="CELL WALL-ASSOCIATED PROTEASE"/>
    <property type="match status" value="1"/>
</dbReference>
<dbReference type="Pfam" id="PF00082">
    <property type="entry name" value="Peptidase_S8"/>
    <property type="match status" value="1"/>
</dbReference>
<dbReference type="AlphaFoldDB" id="A0A0W8FYU5"/>
<dbReference type="NCBIfam" id="TIGR04183">
    <property type="entry name" value="Por_Secre_tail"/>
    <property type="match status" value="1"/>
</dbReference>
<dbReference type="PROSITE" id="PS00136">
    <property type="entry name" value="SUBTILASE_ASP"/>
    <property type="match status" value="1"/>
</dbReference>
<keyword evidence="4" id="KW-0720">Serine protease</keyword>
<dbReference type="PROSITE" id="PS51892">
    <property type="entry name" value="SUBTILASE"/>
    <property type="match status" value="1"/>
</dbReference>
<evidence type="ECO:0000256" key="3">
    <source>
        <dbReference type="ARBA" id="ARBA00022801"/>
    </source>
</evidence>
<name>A0A0W8FYU5_9ZZZZ</name>
<dbReference type="InterPro" id="IPR015500">
    <property type="entry name" value="Peptidase_S8_subtilisin-rel"/>
</dbReference>
<dbReference type="InterPro" id="IPR029062">
    <property type="entry name" value="Class_I_gatase-like"/>
</dbReference>
<reference evidence="8" key="1">
    <citation type="journal article" date="2015" name="Proc. Natl. Acad. Sci. U.S.A.">
        <title>Networks of energetic and metabolic interactions define dynamics in microbial communities.</title>
        <authorList>
            <person name="Embree M."/>
            <person name="Liu J.K."/>
            <person name="Al-Bassam M.M."/>
            <person name="Zengler K."/>
        </authorList>
    </citation>
    <scope>NUCLEOTIDE SEQUENCE</scope>
</reference>
<dbReference type="PANTHER" id="PTHR43399">
    <property type="entry name" value="SUBTILISIN-RELATED"/>
    <property type="match status" value="1"/>
</dbReference>
<feature type="region of interest" description="Disordered" evidence="5">
    <location>
        <begin position="206"/>
        <end position="229"/>
    </location>
</feature>
<accession>A0A0W8FYU5</accession>
<feature type="domain" description="Peptidase S8/S53" evidence="6">
    <location>
        <begin position="154"/>
        <end position="433"/>
    </location>
</feature>
<sequence>MYKFTIAFFLSLTILFGADTKSVYKSKNDQIVEPGKVVVKYKKVDNYGSVNKSAKIQVSSKFGLQQERAVFERAKNIEIKQRLNLDNVFVYEVPVVTDINKLVAELNSDPSIEYAEPVYLSQINTTPNDPLYSSQQHLPQVFAPEAWDDQYGSSSVIIGIIDSGVDWDHEDLADVIWSNTDEVLDGTDTDGNGYIDDIRGWDFVHGVSGSGDTNASPGEDGENPDNNPMDYNGHGTHVAGIAAASTNNLVGIASVASGALVMPLRAGWHANDGRGYVSSLFASQAYHYAADNGAHITNQSSGSSGQLIVDGAFYAFLNGVLIIESAGNSNNQSPSALGAQPWIISVASLNSNDTKSSFSNFGDYIAVSAPGSNILSTIVEPSTFYGGNKYVRLSGTSMAAPVVASVAGLVKAKYPHFDVIELFTQVVETAENIDADNVNYIGLLGTGKVNAARALSESVTAKPRLQINGLTINETSGNSNGVLEPGETANLIVEVKNMWAPGSNINATLSVLDEWPVTIVNNSASIPSIGSILDTANSIVALSFPISCSEDAFPTTVQMQLKLMGADIDQTLNFTLGIAPQILFVADFAEADEGEFDFSSFYFDDFNSQKIAYDYIHRALTEVTYEMLSKYDVVVWSCEWAFPSLTAGDRAAIAQYLDNGGALFISGQDIGWDLNENPENLDVAFFNNYLKAHYLSDDANKSVIYGVDNDPISDGITADFYQIRRASTQQYPDEITTFGGSVPVLEYSDGTAGAVRYRGAYDLVFFAFGGYESILDDDIRQLVLRRIMNWFAGIDYSLQVINDTEDTQSDIEINISVETGSSLASVKLFYNTNNSFPYDVIDMNDLGSGNFQASIPAQSDGTDVSYFVYIKPTDGIGILTETINFYVGEDLIPPTVELLSNPVRNSINLFGIDPFELQVMFTDNFGIDESTAMLHYWVNDNTPNSVQLTPFEEDIFSGTFSFDSRLHFGDQVSYYFSVNDLSSNSNLSRSDTTTYLIDSTQVVDDFEFPILDWDVTGSWGVTSAVKKNGNFSLTDSPVGSYANNSNSTATYKMPFDLSSYIAGEISYWIRAQLEVGVDSLLFELSNDNGSTWKIIDAVSQNYIFFTQRSVDISNYTGTGYENVKLRFRLYTNATNNADGVYIDDIIINVTPDPALSVSDSEIIPLSYELSQNYPNPFNPSTTINFAVPVRSDVKITIFNILGEVVEILHNSNIDAGTYSLSFNTANKLSSGIYFYQIIANGIDGKNFNQTKKMMLIK</sequence>
<dbReference type="Gene3D" id="3.40.50.200">
    <property type="entry name" value="Peptidase S8/S53 domain"/>
    <property type="match status" value="1"/>
</dbReference>
<protein>
    <submittedName>
        <fullName evidence="8">Uncharacterized protein</fullName>
    </submittedName>
</protein>
<dbReference type="Gene3D" id="2.60.40.4070">
    <property type="match status" value="1"/>
</dbReference>